<protein>
    <submittedName>
        <fullName evidence="2">Uncharacterized protein</fullName>
    </submittedName>
</protein>
<dbReference type="EMBL" id="KN817540">
    <property type="protein sequence ID" value="KJA23890.1"/>
    <property type="molecule type" value="Genomic_DNA"/>
</dbReference>
<dbReference type="Proteomes" id="UP000054270">
    <property type="component" value="Unassembled WGS sequence"/>
</dbReference>
<reference evidence="3" key="1">
    <citation type="submission" date="2014-04" db="EMBL/GenBank/DDBJ databases">
        <title>Evolutionary Origins and Diversification of the Mycorrhizal Mutualists.</title>
        <authorList>
            <consortium name="DOE Joint Genome Institute"/>
            <consortium name="Mycorrhizal Genomics Consortium"/>
            <person name="Kohler A."/>
            <person name="Kuo A."/>
            <person name="Nagy L.G."/>
            <person name="Floudas D."/>
            <person name="Copeland A."/>
            <person name="Barry K.W."/>
            <person name="Cichocki N."/>
            <person name="Veneault-Fourrey C."/>
            <person name="LaButti K."/>
            <person name="Lindquist E.A."/>
            <person name="Lipzen A."/>
            <person name="Lundell T."/>
            <person name="Morin E."/>
            <person name="Murat C."/>
            <person name="Riley R."/>
            <person name="Ohm R."/>
            <person name="Sun H."/>
            <person name="Tunlid A."/>
            <person name="Henrissat B."/>
            <person name="Grigoriev I.V."/>
            <person name="Hibbett D.S."/>
            <person name="Martin F."/>
        </authorList>
    </citation>
    <scope>NUCLEOTIDE SEQUENCE [LARGE SCALE GENOMIC DNA]</scope>
    <source>
        <strain evidence="3">FD-334 SS-4</strain>
    </source>
</reference>
<name>A0A0D2PWM0_HYPSF</name>
<sequence>MLSGKHYVNWSAKEQLSTPLLLDWIDENARERTILFAPHDRRAARCGPTALTKRACADRAAECIFGDGNRDADDLKFFGGLVYQRICYLRLKYKKFNNKIGRAAANMVYEEIEDRVLLARIRKLMMDEFPEWARLHVYWRTLPHINQFYRIKPTAASEVPKARTKTTLTLPSRRDRLQMLTRAPGTRIRRRTLKIEATATNPVPRNPTPEIVFESVPSVEVNDNTENTVPAIGSQDSLSELQRLELQIQLKKLELEAEEKKGAAELQRAQIEAENLSHRRDEHHEMEKLFAFAVGAGIAVLLCNTL</sequence>
<feature type="coiled-coil region" evidence="1">
    <location>
        <begin position="238"/>
        <end position="286"/>
    </location>
</feature>
<evidence type="ECO:0000313" key="3">
    <source>
        <dbReference type="Proteomes" id="UP000054270"/>
    </source>
</evidence>
<keyword evidence="1" id="KW-0175">Coiled coil</keyword>
<dbReference type="AlphaFoldDB" id="A0A0D2PWM0"/>
<dbReference type="STRING" id="945553.A0A0D2PWM0"/>
<keyword evidence="3" id="KW-1185">Reference proteome</keyword>
<evidence type="ECO:0000256" key="1">
    <source>
        <dbReference type="SAM" id="Coils"/>
    </source>
</evidence>
<organism evidence="2 3">
    <name type="scientific">Hypholoma sublateritium (strain FD-334 SS-4)</name>
    <dbReference type="NCBI Taxonomy" id="945553"/>
    <lineage>
        <taxon>Eukaryota</taxon>
        <taxon>Fungi</taxon>
        <taxon>Dikarya</taxon>
        <taxon>Basidiomycota</taxon>
        <taxon>Agaricomycotina</taxon>
        <taxon>Agaricomycetes</taxon>
        <taxon>Agaricomycetidae</taxon>
        <taxon>Agaricales</taxon>
        <taxon>Agaricineae</taxon>
        <taxon>Strophariaceae</taxon>
        <taxon>Hypholoma</taxon>
    </lineage>
</organism>
<proteinExistence type="predicted"/>
<evidence type="ECO:0000313" key="2">
    <source>
        <dbReference type="EMBL" id="KJA23890.1"/>
    </source>
</evidence>
<accession>A0A0D2PWM0</accession>
<dbReference type="OrthoDB" id="3182376at2759"/>
<gene>
    <name evidence="2" type="ORF">HYPSUDRAFT_1079170</name>
</gene>